<dbReference type="SMART" id="SM00363">
    <property type="entry name" value="S4"/>
    <property type="match status" value="1"/>
</dbReference>
<dbReference type="InterPro" id="IPR036986">
    <property type="entry name" value="S4_RNA-bd_sf"/>
</dbReference>
<feature type="region of interest" description="Disordered" evidence="2">
    <location>
        <begin position="83"/>
        <end position="123"/>
    </location>
</feature>
<keyword evidence="1" id="KW-0694">RNA-binding</keyword>
<protein>
    <submittedName>
        <fullName evidence="4">Heat shock protein Hsp15</fullName>
    </submittedName>
</protein>
<feature type="domain" description="RNA-binding S4" evidence="3">
    <location>
        <begin position="12"/>
        <end position="76"/>
    </location>
</feature>
<evidence type="ECO:0000313" key="5">
    <source>
        <dbReference type="Proteomes" id="UP000199283"/>
    </source>
</evidence>
<dbReference type="InterPro" id="IPR002942">
    <property type="entry name" value="S4_RNA-bd"/>
</dbReference>
<dbReference type="STRING" id="188906.SAMN04488526_2080"/>
<evidence type="ECO:0000259" key="3">
    <source>
        <dbReference type="SMART" id="SM00363"/>
    </source>
</evidence>
<dbReference type="Pfam" id="PF01479">
    <property type="entry name" value="S4"/>
    <property type="match status" value="1"/>
</dbReference>
<dbReference type="RefSeq" id="WP_092762478.1">
    <property type="nucleotide sequence ID" value="NZ_FNZQ01000003.1"/>
</dbReference>
<accession>A0A1H7MX66</accession>
<feature type="compositionally biased region" description="Basic and acidic residues" evidence="2">
    <location>
        <begin position="105"/>
        <end position="123"/>
    </location>
</feature>
<dbReference type="CDD" id="cd00165">
    <property type="entry name" value="S4"/>
    <property type="match status" value="1"/>
</dbReference>
<dbReference type="Proteomes" id="UP000199283">
    <property type="component" value="Unassembled WGS sequence"/>
</dbReference>
<name>A0A1H7MX66_9RHOB</name>
<evidence type="ECO:0000256" key="2">
    <source>
        <dbReference type="SAM" id="MobiDB-lite"/>
    </source>
</evidence>
<organism evidence="4 5">
    <name type="scientific">Jannaschia helgolandensis</name>
    <dbReference type="NCBI Taxonomy" id="188906"/>
    <lineage>
        <taxon>Bacteria</taxon>
        <taxon>Pseudomonadati</taxon>
        <taxon>Pseudomonadota</taxon>
        <taxon>Alphaproteobacteria</taxon>
        <taxon>Rhodobacterales</taxon>
        <taxon>Roseobacteraceae</taxon>
        <taxon>Jannaschia</taxon>
    </lineage>
</organism>
<dbReference type="EMBL" id="FNZQ01000003">
    <property type="protein sequence ID" value="SEL15217.1"/>
    <property type="molecule type" value="Genomic_DNA"/>
</dbReference>
<dbReference type="PROSITE" id="PS50889">
    <property type="entry name" value="S4"/>
    <property type="match status" value="1"/>
</dbReference>
<evidence type="ECO:0000313" key="4">
    <source>
        <dbReference type="EMBL" id="SEL15217.1"/>
    </source>
</evidence>
<dbReference type="Gene3D" id="3.10.290.10">
    <property type="entry name" value="RNA-binding S4 domain"/>
    <property type="match status" value="1"/>
</dbReference>
<reference evidence="4 5" key="1">
    <citation type="submission" date="2016-10" db="EMBL/GenBank/DDBJ databases">
        <authorList>
            <person name="de Groot N.N."/>
        </authorList>
    </citation>
    <scope>NUCLEOTIDE SEQUENCE [LARGE SCALE GENOMIC DNA]</scope>
    <source>
        <strain evidence="4 5">DSM 14858</strain>
    </source>
</reference>
<evidence type="ECO:0000256" key="1">
    <source>
        <dbReference type="PROSITE-ProRule" id="PRU00182"/>
    </source>
</evidence>
<keyword evidence="4" id="KW-0346">Stress response</keyword>
<sequence>MTGQSEDPAPKQRLDKWLWQARFYKTRTLAARTVSDGRVRVNGEKVGKPALPVVPGDTLTFTAGDRIRVVEIVALAVRRGPASEAQALYTDHSPKPVPRVGPRPTGRDRRRMDAARDDETHRQ</sequence>
<dbReference type="AlphaFoldDB" id="A0A1H7MX66"/>
<keyword evidence="5" id="KW-1185">Reference proteome</keyword>
<gene>
    <name evidence="4" type="ORF">SAMN04488526_2080</name>
</gene>
<dbReference type="SUPFAM" id="SSF55174">
    <property type="entry name" value="Alpha-L RNA-binding motif"/>
    <property type="match status" value="1"/>
</dbReference>
<dbReference type="GO" id="GO:0003723">
    <property type="term" value="F:RNA binding"/>
    <property type="evidence" value="ECO:0007669"/>
    <property type="project" value="UniProtKB-KW"/>
</dbReference>
<proteinExistence type="predicted"/>
<dbReference type="OrthoDB" id="9797176at2"/>